<name>A0A3N2BM27_9MICO</name>
<protein>
    <submittedName>
        <fullName evidence="1">Uncharacterized protein</fullName>
    </submittedName>
</protein>
<organism evidence="1 2">
    <name type="scientific">Plantibacter flavus</name>
    <dbReference type="NCBI Taxonomy" id="150123"/>
    <lineage>
        <taxon>Bacteria</taxon>
        <taxon>Bacillati</taxon>
        <taxon>Actinomycetota</taxon>
        <taxon>Actinomycetes</taxon>
        <taxon>Micrococcales</taxon>
        <taxon>Microbacteriaceae</taxon>
        <taxon>Plantibacter</taxon>
    </lineage>
</organism>
<dbReference type="Proteomes" id="UP000266915">
    <property type="component" value="Unassembled WGS sequence"/>
</dbReference>
<evidence type="ECO:0000313" key="1">
    <source>
        <dbReference type="EMBL" id="ROR76094.1"/>
    </source>
</evidence>
<keyword evidence="2" id="KW-1185">Reference proteome</keyword>
<gene>
    <name evidence="1" type="ORF">EDD42_4047</name>
</gene>
<reference evidence="1 2" key="1">
    <citation type="submission" date="2018-11" db="EMBL/GenBank/DDBJ databases">
        <title>Sequencing the genomes of 1000 actinobacteria strains.</title>
        <authorList>
            <person name="Klenk H.-P."/>
        </authorList>
    </citation>
    <scope>NUCLEOTIDE SEQUENCE [LARGE SCALE GENOMIC DNA]</scope>
    <source>
        <strain evidence="1 2">DSM 14012</strain>
    </source>
</reference>
<accession>A0A3N2BM27</accession>
<dbReference type="AlphaFoldDB" id="A0A3N2BM27"/>
<evidence type="ECO:0000313" key="2">
    <source>
        <dbReference type="Proteomes" id="UP000266915"/>
    </source>
</evidence>
<dbReference type="EMBL" id="RKHL01000002">
    <property type="protein sequence ID" value="ROR76094.1"/>
    <property type="molecule type" value="Genomic_DNA"/>
</dbReference>
<dbReference type="RefSeq" id="WP_085514126.1">
    <property type="nucleotide sequence ID" value="NZ_FXAP01000007.1"/>
</dbReference>
<proteinExistence type="predicted"/>
<sequence>MVQLSDLYDADKRTRDPVVRALATTSTIPHPLNNVRYADGISRCRHARTHTANQVCRQKVIKSPE</sequence>
<comment type="caution">
    <text evidence="1">The sequence shown here is derived from an EMBL/GenBank/DDBJ whole genome shotgun (WGS) entry which is preliminary data.</text>
</comment>